<keyword evidence="1" id="KW-1133">Transmembrane helix</keyword>
<name>A0AA43M6A5_9BURK</name>
<keyword evidence="3" id="KW-1185">Reference proteome</keyword>
<dbReference type="AlphaFoldDB" id="A0AA43M6A5"/>
<sequence>MFAFILGGVACIILTSIVIFFEPILLFCLKWSAIILAGLIITFCFGYFVVHNPETLTISFLGLVVYAFISVYRFFQSFYKGYKGIKNE</sequence>
<reference evidence="2" key="1">
    <citation type="submission" date="2023-04" db="EMBL/GenBank/DDBJ databases">
        <title>Genome Encyclopedia of Bacteria and Archaea VI: Functional Genomics of Type Strains.</title>
        <authorList>
            <person name="Whitman W."/>
        </authorList>
    </citation>
    <scope>NUCLEOTIDE SEQUENCE</scope>
    <source>
        <strain evidence="2">Enz.4-51</strain>
    </source>
</reference>
<feature type="transmembrane region" description="Helical" evidence="1">
    <location>
        <begin position="56"/>
        <end position="75"/>
    </location>
</feature>
<keyword evidence="1" id="KW-0472">Membrane</keyword>
<feature type="transmembrane region" description="Helical" evidence="1">
    <location>
        <begin position="33"/>
        <end position="50"/>
    </location>
</feature>
<accession>A0AA43M6A5</accession>
<evidence type="ECO:0000313" key="3">
    <source>
        <dbReference type="Proteomes" id="UP001161160"/>
    </source>
</evidence>
<protein>
    <submittedName>
        <fullName evidence="2">CHASE2 domain-containing sensor protein</fullName>
    </submittedName>
</protein>
<organism evidence="2 3">
    <name type="scientific">Polynucleobacter sphagniphilus</name>
    <dbReference type="NCBI Taxonomy" id="1743169"/>
    <lineage>
        <taxon>Bacteria</taxon>
        <taxon>Pseudomonadati</taxon>
        <taxon>Pseudomonadota</taxon>
        <taxon>Betaproteobacteria</taxon>
        <taxon>Burkholderiales</taxon>
        <taxon>Burkholderiaceae</taxon>
        <taxon>Polynucleobacter</taxon>
    </lineage>
</organism>
<keyword evidence="1" id="KW-0812">Transmembrane</keyword>
<proteinExistence type="predicted"/>
<gene>
    <name evidence="2" type="ORF">M2127_000224</name>
</gene>
<dbReference type="EMBL" id="JARXYA010000001">
    <property type="protein sequence ID" value="MDH6502941.1"/>
    <property type="molecule type" value="Genomic_DNA"/>
</dbReference>
<dbReference type="Proteomes" id="UP001161160">
    <property type="component" value="Unassembled WGS sequence"/>
</dbReference>
<feature type="transmembrane region" description="Helical" evidence="1">
    <location>
        <begin position="6"/>
        <end position="26"/>
    </location>
</feature>
<evidence type="ECO:0000256" key="1">
    <source>
        <dbReference type="SAM" id="Phobius"/>
    </source>
</evidence>
<evidence type="ECO:0000313" key="2">
    <source>
        <dbReference type="EMBL" id="MDH6502941.1"/>
    </source>
</evidence>
<comment type="caution">
    <text evidence="2">The sequence shown here is derived from an EMBL/GenBank/DDBJ whole genome shotgun (WGS) entry which is preliminary data.</text>
</comment>